<dbReference type="InterPro" id="IPR001647">
    <property type="entry name" value="HTH_TetR"/>
</dbReference>
<name>A0A426UZ24_9ACTN</name>
<dbReference type="PRINTS" id="PR00455">
    <property type="entry name" value="HTHTETR"/>
</dbReference>
<dbReference type="Gene3D" id="1.10.357.10">
    <property type="entry name" value="Tetracycline Repressor, domain 2"/>
    <property type="match status" value="1"/>
</dbReference>
<evidence type="ECO:0000256" key="1">
    <source>
        <dbReference type="ARBA" id="ARBA00023125"/>
    </source>
</evidence>
<gene>
    <name evidence="4" type="ORF">EIW28_11815</name>
</gene>
<dbReference type="Pfam" id="PF17754">
    <property type="entry name" value="TetR_C_14"/>
    <property type="match status" value="1"/>
</dbReference>
<protein>
    <submittedName>
        <fullName evidence="4">TetR family transcriptional regulator</fullName>
    </submittedName>
</protein>
<dbReference type="GO" id="GO:0000976">
    <property type="term" value="F:transcription cis-regulatory region binding"/>
    <property type="evidence" value="ECO:0007669"/>
    <property type="project" value="TreeGrafter"/>
</dbReference>
<dbReference type="Pfam" id="PF00440">
    <property type="entry name" value="TetR_N"/>
    <property type="match status" value="1"/>
</dbReference>
<dbReference type="InterPro" id="IPR009057">
    <property type="entry name" value="Homeodomain-like_sf"/>
</dbReference>
<dbReference type="PANTHER" id="PTHR30055">
    <property type="entry name" value="HTH-TYPE TRANSCRIPTIONAL REGULATOR RUTR"/>
    <property type="match status" value="1"/>
</dbReference>
<comment type="caution">
    <text evidence="4">The sequence shown here is derived from an EMBL/GenBank/DDBJ whole genome shotgun (WGS) entry which is preliminary data.</text>
</comment>
<reference evidence="4 5" key="1">
    <citation type="submission" date="2018-12" db="EMBL/GenBank/DDBJ databases">
        <title>Glycomyces sp. YIM 121974 draft genome.</title>
        <authorList>
            <person name="Li Q."/>
        </authorList>
    </citation>
    <scope>NUCLEOTIDE SEQUENCE [LARGE SCALE GENOMIC DNA]</scope>
    <source>
        <strain evidence="4 5">YIM 121974</strain>
    </source>
</reference>
<feature type="domain" description="HTH tetR-type" evidence="3">
    <location>
        <begin position="1"/>
        <end position="58"/>
    </location>
</feature>
<dbReference type="PROSITE" id="PS50977">
    <property type="entry name" value="HTH_TETR_2"/>
    <property type="match status" value="1"/>
</dbReference>
<sequence length="182" mass="19817">MHRIQEAALDLFEEQGFDAVAIEAVAAAAEVSPRTVYRYFGTKEMLVIWDEADEFPVSPLAAEFAVADPIGMLRGTFRAAFAAMDEAQLRLIRRRVALIYRTPAIEAAYLLHSYEKSRAIAAAVGPASGDAFGTEVFVHAFVGAVVGAMRHWCHSGFATPPFTFVDQALTLLEHGFGKRAAP</sequence>
<dbReference type="PANTHER" id="PTHR30055:SF226">
    <property type="entry name" value="HTH-TYPE TRANSCRIPTIONAL REGULATOR PKSA"/>
    <property type="match status" value="1"/>
</dbReference>
<dbReference type="Gene3D" id="1.10.10.60">
    <property type="entry name" value="Homeodomain-like"/>
    <property type="match status" value="1"/>
</dbReference>
<accession>A0A426UZ24</accession>
<keyword evidence="1 2" id="KW-0238">DNA-binding</keyword>
<evidence type="ECO:0000313" key="5">
    <source>
        <dbReference type="Proteomes" id="UP000277256"/>
    </source>
</evidence>
<evidence type="ECO:0000313" key="4">
    <source>
        <dbReference type="EMBL" id="RRR99837.1"/>
    </source>
</evidence>
<dbReference type="AlphaFoldDB" id="A0A426UZ24"/>
<evidence type="ECO:0000256" key="2">
    <source>
        <dbReference type="PROSITE-ProRule" id="PRU00335"/>
    </source>
</evidence>
<dbReference type="Proteomes" id="UP000277256">
    <property type="component" value="Unassembled WGS sequence"/>
</dbReference>
<keyword evidence="5" id="KW-1185">Reference proteome</keyword>
<feature type="DNA-binding region" description="H-T-H motif" evidence="2">
    <location>
        <begin position="21"/>
        <end position="40"/>
    </location>
</feature>
<organism evidence="4 5">
    <name type="scientific">Glycomyces terrestris</name>
    <dbReference type="NCBI Taxonomy" id="2493553"/>
    <lineage>
        <taxon>Bacteria</taxon>
        <taxon>Bacillati</taxon>
        <taxon>Actinomycetota</taxon>
        <taxon>Actinomycetes</taxon>
        <taxon>Glycomycetales</taxon>
        <taxon>Glycomycetaceae</taxon>
        <taxon>Glycomyces</taxon>
    </lineage>
</organism>
<dbReference type="EMBL" id="RSEB01000003">
    <property type="protein sequence ID" value="RRR99837.1"/>
    <property type="molecule type" value="Genomic_DNA"/>
</dbReference>
<proteinExistence type="predicted"/>
<dbReference type="InterPro" id="IPR041347">
    <property type="entry name" value="MftR_C"/>
</dbReference>
<evidence type="ECO:0000259" key="3">
    <source>
        <dbReference type="PROSITE" id="PS50977"/>
    </source>
</evidence>
<dbReference type="SUPFAM" id="SSF46689">
    <property type="entry name" value="Homeodomain-like"/>
    <property type="match status" value="1"/>
</dbReference>
<dbReference type="GO" id="GO:0003700">
    <property type="term" value="F:DNA-binding transcription factor activity"/>
    <property type="evidence" value="ECO:0007669"/>
    <property type="project" value="TreeGrafter"/>
</dbReference>
<dbReference type="InterPro" id="IPR050109">
    <property type="entry name" value="HTH-type_TetR-like_transc_reg"/>
</dbReference>